<sequence length="174" mass="20222">MGTGIIVCGLNGSGKSTLGKALAEKLDFHFIDNENLYFPKTNPNYVYSSPRTREEVEKLLFSEIKAHENFVFASVKGDYGEHIYPFFRYAVLIDVSKDIRIQRVRNRSFQKFGNRMSMGGDLYEQEEKFFEFVKSRPENTVEEWIQSLKCPIIRIDGTKSIEENVDFIIEQLQN</sequence>
<dbReference type="OrthoDB" id="9800332at2"/>
<dbReference type="Gene3D" id="3.40.50.300">
    <property type="entry name" value="P-loop containing nucleotide triphosphate hydrolases"/>
    <property type="match status" value="1"/>
</dbReference>
<dbReference type="PANTHER" id="PTHR37816">
    <property type="entry name" value="YALI0E33011P"/>
    <property type="match status" value="1"/>
</dbReference>
<reference evidence="1 2" key="1">
    <citation type="submission" date="2018-01" db="EMBL/GenBank/DDBJ databases">
        <authorList>
            <person name="Gaut B.S."/>
            <person name="Morton B.R."/>
            <person name="Clegg M.T."/>
            <person name="Duvall M.R."/>
        </authorList>
    </citation>
    <scope>NUCLEOTIDE SEQUENCE [LARGE SCALE GENOMIC DNA]</scope>
    <source>
        <strain evidence="1">GP69</strain>
    </source>
</reference>
<dbReference type="Proteomes" id="UP000236311">
    <property type="component" value="Unassembled WGS sequence"/>
</dbReference>
<evidence type="ECO:0000313" key="1">
    <source>
        <dbReference type="EMBL" id="SOY29953.1"/>
    </source>
</evidence>
<keyword evidence="2" id="KW-1185">Reference proteome</keyword>
<dbReference type="InterPro" id="IPR027417">
    <property type="entry name" value="P-loop_NTPase"/>
</dbReference>
<evidence type="ECO:0008006" key="3">
    <source>
        <dbReference type="Google" id="ProtNLM"/>
    </source>
</evidence>
<name>A0A2K4ZHJ4_9FIRM</name>
<dbReference type="InterPro" id="IPR052922">
    <property type="entry name" value="Cytidylate_Kinase-2"/>
</dbReference>
<dbReference type="EMBL" id="OFSM01000013">
    <property type="protein sequence ID" value="SOY29953.1"/>
    <property type="molecule type" value="Genomic_DNA"/>
</dbReference>
<organism evidence="1 2">
    <name type="scientific">Acetatifactor muris</name>
    <dbReference type="NCBI Taxonomy" id="879566"/>
    <lineage>
        <taxon>Bacteria</taxon>
        <taxon>Bacillati</taxon>
        <taxon>Bacillota</taxon>
        <taxon>Clostridia</taxon>
        <taxon>Lachnospirales</taxon>
        <taxon>Lachnospiraceae</taxon>
        <taxon>Acetatifactor</taxon>
    </lineage>
</organism>
<dbReference type="AlphaFoldDB" id="A0A2K4ZHJ4"/>
<evidence type="ECO:0000313" key="2">
    <source>
        <dbReference type="Proteomes" id="UP000236311"/>
    </source>
</evidence>
<dbReference type="Pfam" id="PF13238">
    <property type="entry name" value="AAA_18"/>
    <property type="match status" value="1"/>
</dbReference>
<protein>
    <recommendedName>
        <fullName evidence="3">Shikimate kinase</fullName>
    </recommendedName>
</protein>
<gene>
    <name evidence="1" type="ORF">AMURIS_02674</name>
</gene>
<proteinExistence type="predicted"/>
<accession>A0A2K4ZHJ4</accession>
<dbReference type="PANTHER" id="PTHR37816:SF2">
    <property type="entry name" value="DNA TOPOLOGY MODULATION PROTEIN FLAR-RELATED PROTEIN"/>
    <property type="match status" value="1"/>
</dbReference>
<dbReference type="RefSeq" id="WP_103240037.1">
    <property type="nucleotide sequence ID" value="NZ_JANJZD010000012.1"/>
</dbReference>
<dbReference type="SUPFAM" id="SSF52540">
    <property type="entry name" value="P-loop containing nucleoside triphosphate hydrolases"/>
    <property type="match status" value="1"/>
</dbReference>